<comment type="caution">
    <text evidence="2">The sequence shown here is derived from an EMBL/GenBank/DDBJ whole genome shotgun (WGS) entry which is preliminary data.</text>
</comment>
<feature type="region of interest" description="Disordered" evidence="1">
    <location>
        <begin position="1"/>
        <end position="39"/>
    </location>
</feature>
<protein>
    <submittedName>
        <fullName evidence="2">Uncharacterized protein</fullName>
    </submittedName>
</protein>
<evidence type="ECO:0000313" key="2">
    <source>
        <dbReference type="EMBL" id="MED6175789.1"/>
    </source>
</evidence>
<reference evidence="2 3" key="1">
    <citation type="journal article" date="2023" name="Plants (Basel)">
        <title>Bridging the Gap: Combining Genomics and Transcriptomics Approaches to Understand Stylosanthes scabra, an Orphan Legume from the Brazilian Caatinga.</title>
        <authorList>
            <person name="Ferreira-Neto J.R.C."/>
            <person name="da Silva M.D."/>
            <person name="Binneck E."/>
            <person name="de Melo N.F."/>
            <person name="da Silva R.H."/>
            <person name="de Melo A.L.T.M."/>
            <person name="Pandolfi V."/>
            <person name="Bustamante F.O."/>
            <person name="Brasileiro-Vidal A.C."/>
            <person name="Benko-Iseppon A.M."/>
        </authorList>
    </citation>
    <scope>NUCLEOTIDE SEQUENCE [LARGE SCALE GENOMIC DNA]</scope>
    <source>
        <tissue evidence="2">Leaves</tissue>
    </source>
</reference>
<evidence type="ECO:0000256" key="1">
    <source>
        <dbReference type="SAM" id="MobiDB-lite"/>
    </source>
</evidence>
<accession>A0ABU6VQJ5</accession>
<dbReference type="Proteomes" id="UP001341840">
    <property type="component" value="Unassembled WGS sequence"/>
</dbReference>
<gene>
    <name evidence="2" type="ORF">PIB30_081646</name>
</gene>
<evidence type="ECO:0000313" key="3">
    <source>
        <dbReference type="Proteomes" id="UP001341840"/>
    </source>
</evidence>
<organism evidence="2 3">
    <name type="scientific">Stylosanthes scabra</name>
    <dbReference type="NCBI Taxonomy" id="79078"/>
    <lineage>
        <taxon>Eukaryota</taxon>
        <taxon>Viridiplantae</taxon>
        <taxon>Streptophyta</taxon>
        <taxon>Embryophyta</taxon>
        <taxon>Tracheophyta</taxon>
        <taxon>Spermatophyta</taxon>
        <taxon>Magnoliopsida</taxon>
        <taxon>eudicotyledons</taxon>
        <taxon>Gunneridae</taxon>
        <taxon>Pentapetalae</taxon>
        <taxon>rosids</taxon>
        <taxon>fabids</taxon>
        <taxon>Fabales</taxon>
        <taxon>Fabaceae</taxon>
        <taxon>Papilionoideae</taxon>
        <taxon>50 kb inversion clade</taxon>
        <taxon>dalbergioids sensu lato</taxon>
        <taxon>Dalbergieae</taxon>
        <taxon>Pterocarpus clade</taxon>
        <taxon>Stylosanthes</taxon>
    </lineage>
</organism>
<keyword evidence="3" id="KW-1185">Reference proteome</keyword>
<proteinExistence type="predicted"/>
<dbReference type="EMBL" id="JASCZI010152263">
    <property type="protein sequence ID" value="MED6175789.1"/>
    <property type="molecule type" value="Genomic_DNA"/>
</dbReference>
<sequence>MTKKEILNRSWGAHQATPLPPQQRNQVGHQPERIRTWIPSPGPTKTLRLQLRVVSFVHQHRRRALSSVHPAALSSLHRVLHQSSIVPSLSSPLIAQSSSRRILYRPSIILASSSPFRAVNTRVLDHSSA</sequence>
<name>A0ABU6VQJ5_9FABA</name>